<reference evidence="1 2" key="1">
    <citation type="submission" date="2017-09" db="EMBL/GenBank/DDBJ databases">
        <title>Depth-based differentiation of microbial function through sediment-hosted aquifers and enrichment of novel symbionts in the deep terrestrial subsurface.</title>
        <authorList>
            <person name="Probst A.J."/>
            <person name="Ladd B."/>
            <person name="Jarett J.K."/>
            <person name="Geller-Mcgrath D.E."/>
            <person name="Sieber C.M."/>
            <person name="Emerson J.B."/>
            <person name="Anantharaman K."/>
            <person name="Thomas B.C."/>
            <person name="Malmstrom R."/>
            <person name="Stieglmeier M."/>
            <person name="Klingl A."/>
            <person name="Woyke T."/>
            <person name="Ryan C.M."/>
            <person name="Banfield J.F."/>
        </authorList>
    </citation>
    <scope>NUCLEOTIDE SEQUENCE [LARGE SCALE GENOMIC DNA]</scope>
    <source>
        <strain evidence="1">CG07_land_8_20_14_0_80_42_15</strain>
    </source>
</reference>
<evidence type="ECO:0000313" key="1">
    <source>
        <dbReference type="EMBL" id="PIU41616.1"/>
    </source>
</evidence>
<dbReference type="AlphaFoldDB" id="A0A2J0L2Y7"/>
<comment type="caution">
    <text evidence="1">The sequence shown here is derived from an EMBL/GenBank/DDBJ whole genome shotgun (WGS) entry which is preliminary data.</text>
</comment>
<dbReference type="EMBL" id="PEWV01000042">
    <property type="protein sequence ID" value="PIU41616.1"/>
    <property type="molecule type" value="Genomic_DNA"/>
</dbReference>
<dbReference type="Proteomes" id="UP000230052">
    <property type="component" value="Unassembled WGS sequence"/>
</dbReference>
<organism evidence="1 2">
    <name type="scientific">Candidatus Aquitaenariimonas noxiae</name>
    <dbReference type="NCBI Taxonomy" id="1974741"/>
    <lineage>
        <taxon>Bacteria</taxon>
        <taxon>Pseudomonadati</taxon>
        <taxon>Candidatus Omnitrophota</taxon>
        <taxon>Candidatus Aquitaenariimonas</taxon>
    </lineage>
</organism>
<proteinExistence type="predicted"/>
<name>A0A2J0L2Y7_9BACT</name>
<gene>
    <name evidence="1" type="ORF">COS99_04720</name>
</gene>
<sequence>MMVKTICILVILVSLFAISGYCADEGKRIIEPVKNTDEITPLEAAVWEKLYNVSGYDKGFCQTLYMWGFFDALTMYALECPDIQQLLSDYEGMNYEQVADTINKFYADHPSMKQYSPAVSTCIIIPEFKKRLPSLMEKLEKGEASKK</sequence>
<accession>A0A2J0L2Y7</accession>
<protein>
    <submittedName>
        <fullName evidence="1">Uncharacterized protein</fullName>
    </submittedName>
</protein>
<evidence type="ECO:0000313" key="2">
    <source>
        <dbReference type="Proteomes" id="UP000230052"/>
    </source>
</evidence>